<dbReference type="EMBL" id="VTPC01002879">
    <property type="protein sequence ID" value="KAF2899328.1"/>
    <property type="molecule type" value="Genomic_DNA"/>
</dbReference>
<proteinExistence type="inferred from homology"/>
<dbReference type="PANTHER" id="PTHR24252:SF7">
    <property type="entry name" value="HYALIN"/>
    <property type="match status" value="1"/>
</dbReference>
<dbReference type="InterPro" id="IPR009003">
    <property type="entry name" value="Peptidase_S1_PA"/>
</dbReference>
<dbReference type="OrthoDB" id="8114044at2759"/>
<dbReference type="SMART" id="SM00020">
    <property type="entry name" value="Tryp_SPc"/>
    <property type="match status" value="1"/>
</dbReference>
<dbReference type="InterPro" id="IPR001314">
    <property type="entry name" value="Peptidase_S1A"/>
</dbReference>
<dbReference type="FunFam" id="2.40.10.10:FF:000002">
    <property type="entry name" value="Transmembrane protease serine"/>
    <property type="match status" value="1"/>
</dbReference>
<accession>A0A8K0D9V2</accession>
<evidence type="ECO:0000259" key="4">
    <source>
        <dbReference type="PROSITE" id="PS50240"/>
    </source>
</evidence>
<dbReference type="InterPro" id="IPR001254">
    <property type="entry name" value="Trypsin_dom"/>
</dbReference>
<evidence type="ECO:0000256" key="2">
    <source>
        <dbReference type="ARBA" id="ARBA00024195"/>
    </source>
</evidence>
<dbReference type="PRINTS" id="PR00722">
    <property type="entry name" value="CHYMOTRYPSIN"/>
</dbReference>
<evidence type="ECO:0000313" key="5">
    <source>
        <dbReference type="EMBL" id="KAF2899328.1"/>
    </source>
</evidence>
<organism evidence="5 6">
    <name type="scientific">Ignelater luminosus</name>
    <name type="common">Cucubano</name>
    <name type="synonym">Pyrophorus luminosus</name>
    <dbReference type="NCBI Taxonomy" id="2038154"/>
    <lineage>
        <taxon>Eukaryota</taxon>
        <taxon>Metazoa</taxon>
        <taxon>Ecdysozoa</taxon>
        <taxon>Arthropoda</taxon>
        <taxon>Hexapoda</taxon>
        <taxon>Insecta</taxon>
        <taxon>Pterygota</taxon>
        <taxon>Neoptera</taxon>
        <taxon>Endopterygota</taxon>
        <taxon>Coleoptera</taxon>
        <taxon>Polyphaga</taxon>
        <taxon>Elateriformia</taxon>
        <taxon>Elateroidea</taxon>
        <taxon>Elateridae</taxon>
        <taxon>Agrypninae</taxon>
        <taxon>Pyrophorini</taxon>
        <taxon>Ignelater</taxon>
    </lineage>
</organism>
<evidence type="ECO:0000313" key="6">
    <source>
        <dbReference type="Proteomes" id="UP000801492"/>
    </source>
</evidence>
<name>A0A8K0D9V2_IGNLU</name>
<dbReference type="SUPFAM" id="SSF50494">
    <property type="entry name" value="Trypsin-like serine proteases"/>
    <property type="match status" value="1"/>
</dbReference>
<dbReference type="PROSITE" id="PS00135">
    <property type="entry name" value="TRYPSIN_SER"/>
    <property type="match status" value="1"/>
</dbReference>
<dbReference type="InterPro" id="IPR033116">
    <property type="entry name" value="TRYPSIN_SER"/>
</dbReference>
<comment type="similarity">
    <text evidence="2">Belongs to the peptidase S1 family. CLIP subfamily.</text>
</comment>
<feature type="domain" description="Peptidase S1" evidence="4">
    <location>
        <begin position="1"/>
        <end position="199"/>
    </location>
</feature>
<keyword evidence="6" id="KW-1185">Reference proteome</keyword>
<dbReference type="Proteomes" id="UP000801492">
    <property type="component" value="Unassembled WGS sequence"/>
</dbReference>
<evidence type="ECO:0000256" key="3">
    <source>
        <dbReference type="SAM" id="MobiDB-lite"/>
    </source>
</evidence>
<sequence length="199" mass="21940">EVVRLGEWSISTEDDCNEDLVNEECADPVVDVFIEKQISHPKYSKKTGDNDIGLLRLEKNIEYTDYIRPICLQIPNASLPQVGTSLMVAGWGTTENGTTADIKMKLLVPVVSSAECAEKVKINGEVTDNQLCAGGERKKDSCKGDSGGPLMGMKENKNSKPQWHQEGIIAWGVGCGRFGYPGVYTRVSRYIDWILENLA</sequence>
<gene>
    <name evidence="5" type="ORF">ILUMI_06851</name>
</gene>
<protein>
    <recommendedName>
        <fullName evidence="4">Peptidase S1 domain-containing protein</fullName>
    </recommendedName>
</protein>
<dbReference type="PROSITE" id="PS50240">
    <property type="entry name" value="TRYPSIN_DOM"/>
    <property type="match status" value="1"/>
</dbReference>
<keyword evidence="1" id="KW-1015">Disulfide bond</keyword>
<dbReference type="GO" id="GO:0006508">
    <property type="term" value="P:proteolysis"/>
    <property type="evidence" value="ECO:0007669"/>
    <property type="project" value="InterPro"/>
</dbReference>
<dbReference type="Gene3D" id="2.40.10.10">
    <property type="entry name" value="Trypsin-like serine proteases"/>
    <property type="match status" value="2"/>
</dbReference>
<dbReference type="Pfam" id="PF00089">
    <property type="entry name" value="Trypsin"/>
    <property type="match status" value="1"/>
</dbReference>
<dbReference type="PANTHER" id="PTHR24252">
    <property type="entry name" value="ACROSIN-RELATED"/>
    <property type="match status" value="1"/>
</dbReference>
<feature type="region of interest" description="Disordered" evidence="3">
    <location>
        <begin position="136"/>
        <end position="161"/>
    </location>
</feature>
<dbReference type="CDD" id="cd00190">
    <property type="entry name" value="Tryp_SPc"/>
    <property type="match status" value="1"/>
</dbReference>
<evidence type="ECO:0000256" key="1">
    <source>
        <dbReference type="ARBA" id="ARBA00023157"/>
    </source>
</evidence>
<feature type="non-terminal residue" evidence="5">
    <location>
        <position position="199"/>
    </location>
</feature>
<dbReference type="GO" id="GO:0004252">
    <property type="term" value="F:serine-type endopeptidase activity"/>
    <property type="evidence" value="ECO:0007669"/>
    <property type="project" value="InterPro"/>
</dbReference>
<comment type="caution">
    <text evidence="5">The sequence shown here is derived from an EMBL/GenBank/DDBJ whole genome shotgun (WGS) entry which is preliminary data.</text>
</comment>
<dbReference type="InterPro" id="IPR043504">
    <property type="entry name" value="Peptidase_S1_PA_chymotrypsin"/>
</dbReference>
<dbReference type="AlphaFoldDB" id="A0A8K0D9V2"/>
<reference evidence="5" key="1">
    <citation type="submission" date="2019-08" db="EMBL/GenBank/DDBJ databases">
        <title>The genome of the North American firefly Photinus pyralis.</title>
        <authorList>
            <consortium name="Photinus pyralis genome working group"/>
            <person name="Fallon T.R."/>
            <person name="Sander Lower S.E."/>
            <person name="Weng J.-K."/>
        </authorList>
    </citation>
    <scope>NUCLEOTIDE SEQUENCE</scope>
    <source>
        <strain evidence="5">TRF0915ILg1</strain>
        <tissue evidence="5">Whole body</tissue>
    </source>
</reference>